<dbReference type="AlphaFoldDB" id="A0A1S2PE24"/>
<dbReference type="EMBL" id="MLYO01000082">
    <property type="protein sequence ID" value="OIJ91867.1"/>
    <property type="molecule type" value="Genomic_DNA"/>
</dbReference>
<accession>A0A1S2PE24</accession>
<dbReference type="Proteomes" id="UP000179642">
    <property type="component" value="Unassembled WGS sequence"/>
</dbReference>
<sequence>METVRRPAEPTAANRLRAVPADRTAVEDMGDFDMESAAARGTASGHLDQLAVDHPLGAG</sequence>
<gene>
    <name evidence="2" type="ORF">BIV23_39430</name>
</gene>
<organism evidence="2 3">
    <name type="scientific">Streptomyces monashensis</name>
    <dbReference type="NCBI Taxonomy" id="1678012"/>
    <lineage>
        <taxon>Bacteria</taxon>
        <taxon>Bacillati</taxon>
        <taxon>Actinomycetota</taxon>
        <taxon>Actinomycetes</taxon>
        <taxon>Kitasatosporales</taxon>
        <taxon>Streptomycetaceae</taxon>
        <taxon>Streptomyces</taxon>
    </lineage>
</organism>
<evidence type="ECO:0000313" key="2">
    <source>
        <dbReference type="EMBL" id="OIJ91867.1"/>
    </source>
</evidence>
<reference evidence="2 3" key="1">
    <citation type="submission" date="2016-10" db="EMBL/GenBank/DDBJ databases">
        <title>Genome sequence of Streptomyces sp. MUSC 1.</title>
        <authorList>
            <person name="Lee L.-H."/>
            <person name="Ser H.-L."/>
            <person name="Law J.W.-F."/>
        </authorList>
    </citation>
    <scope>NUCLEOTIDE SEQUENCE [LARGE SCALE GENOMIC DNA]</scope>
    <source>
        <strain evidence="2 3">MUSC 1</strain>
    </source>
</reference>
<evidence type="ECO:0000313" key="3">
    <source>
        <dbReference type="Proteomes" id="UP000179642"/>
    </source>
</evidence>
<feature type="region of interest" description="Disordered" evidence="1">
    <location>
        <begin position="40"/>
        <end position="59"/>
    </location>
</feature>
<protein>
    <recommendedName>
        <fullName evidence="4">FXSXX-COOH protein</fullName>
    </recommendedName>
</protein>
<keyword evidence="3" id="KW-1185">Reference proteome</keyword>
<evidence type="ECO:0000256" key="1">
    <source>
        <dbReference type="SAM" id="MobiDB-lite"/>
    </source>
</evidence>
<proteinExistence type="predicted"/>
<comment type="caution">
    <text evidence="2">The sequence shown here is derived from an EMBL/GenBank/DDBJ whole genome shotgun (WGS) entry which is preliminary data.</text>
</comment>
<name>A0A1S2PE24_9ACTN</name>
<dbReference type="RefSeq" id="WP_143079213.1">
    <property type="nucleotide sequence ID" value="NZ_MLYO01000082.1"/>
</dbReference>
<evidence type="ECO:0008006" key="4">
    <source>
        <dbReference type="Google" id="ProtNLM"/>
    </source>
</evidence>